<sequence length="162" mass="18202">MALGSRELAHYKVDITALSKTRFSDQGKVEEDWFDANDAAIHTLLAEKNRLYKAYIDFPTDANRAAFYLSRHPVQQWLNRFTASSGDQHLPGLPSTLQETIRALQQLSSEKAPGSYAIPAEVYKHGDPQLTALLPEKLCRGQVPQDFKDVTIAHLYKKNGNC</sequence>
<dbReference type="EMBL" id="UYSU01000278">
    <property type="protein sequence ID" value="VDL85553.1"/>
    <property type="molecule type" value="Genomic_DNA"/>
</dbReference>
<accession>A0A183S860</accession>
<gene>
    <name evidence="1" type="ORF">SSLN_LOCUS408</name>
</gene>
<evidence type="ECO:0000313" key="1">
    <source>
        <dbReference type="EMBL" id="VDL85553.1"/>
    </source>
</evidence>
<keyword evidence="2" id="KW-1185">Reference proteome</keyword>
<dbReference type="OrthoDB" id="407509at2759"/>
<protein>
    <submittedName>
        <fullName evidence="3">RT_RNaseH_2 domain-containing protein</fullName>
    </submittedName>
</protein>
<dbReference type="WBParaSite" id="SSLN_0000042701-mRNA-1">
    <property type="protein sequence ID" value="SSLN_0000042701-mRNA-1"/>
    <property type="gene ID" value="SSLN_0000042701"/>
</dbReference>
<proteinExistence type="predicted"/>
<reference evidence="1 2" key="2">
    <citation type="submission" date="2018-11" db="EMBL/GenBank/DDBJ databases">
        <authorList>
            <consortium name="Pathogen Informatics"/>
        </authorList>
    </citation>
    <scope>NUCLEOTIDE SEQUENCE [LARGE SCALE GENOMIC DNA]</scope>
    <source>
        <strain evidence="1 2">NST_G2</strain>
    </source>
</reference>
<name>A0A183S860_SCHSO</name>
<dbReference type="AlphaFoldDB" id="A0A183S860"/>
<evidence type="ECO:0000313" key="3">
    <source>
        <dbReference type="WBParaSite" id="SSLN_0000042701-mRNA-1"/>
    </source>
</evidence>
<evidence type="ECO:0000313" key="2">
    <source>
        <dbReference type="Proteomes" id="UP000275846"/>
    </source>
</evidence>
<organism evidence="3">
    <name type="scientific">Schistocephalus solidus</name>
    <name type="common">Tapeworm</name>
    <dbReference type="NCBI Taxonomy" id="70667"/>
    <lineage>
        <taxon>Eukaryota</taxon>
        <taxon>Metazoa</taxon>
        <taxon>Spiralia</taxon>
        <taxon>Lophotrochozoa</taxon>
        <taxon>Platyhelminthes</taxon>
        <taxon>Cestoda</taxon>
        <taxon>Eucestoda</taxon>
        <taxon>Diphyllobothriidea</taxon>
        <taxon>Diphyllobothriidae</taxon>
        <taxon>Schistocephalus</taxon>
    </lineage>
</organism>
<dbReference type="Proteomes" id="UP000275846">
    <property type="component" value="Unassembled WGS sequence"/>
</dbReference>
<reference evidence="3" key="1">
    <citation type="submission" date="2016-06" db="UniProtKB">
        <authorList>
            <consortium name="WormBaseParasite"/>
        </authorList>
    </citation>
    <scope>IDENTIFICATION</scope>
</reference>